<dbReference type="Pfam" id="PF00534">
    <property type="entry name" value="Glycos_transf_1"/>
    <property type="match status" value="1"/>
</dbReference>
<evidence type="ECO:0000256" key="5">
    <source>
        <dbReference type="ARBA" id="ARBA00047471"/>
    </source>
</evidence>
<dbReference type="SUPFAM" id="SSF53756">
    <property type="entry name" value="UDP-Glycosyltransferase/glycogen phosphorylase"/>
    <property type="match status" value="1"/>
</dbReference>
<comment type="similarity">
    <text evidence="1">Belongs to the glycosyltransferase 1 family.</text>
</comment>
<dbReference type="EC" id="2.4.1.14" evidence="2"/>
<gene>
    <name evidence="8" type="primary">spsA</name>
</gene>
<dbReference type="Gene3D" id="3.40.50.2000">
    <property type="entry name" value="Glycogen Phosphorylase B"/>
    <property type="match status" value="2"/>
</dbReference>
<evidence type="ECO:0000256" key="3">
    <source>
        <dbReference type="ARBA" id="ARBA00022676"/>
    </source>
</evidence>
<comment type="catalytic activity">
    <reaction evidence="5">
        <text>beta-D-fructose 6-phosphate + UDP-alpha-D-glucose = sucrose 6(F)-phosphate + UDP + H(+)</text>
        <dbReference type="Rhea" id="RHEA:22172"/>
        <dbReference type="ChEBI" id="CHEBI:15378"/>
        <dbReference type="ChEBI" id="CHEBI:57634"/>
        <dbReference type="ChEBI" id="CHEBI:57723"/>
        <dbReference type="ChEBI" id="CHEBI:58223"/>
        <dbReference type="ChEBI" id="CHEBI:58885"/>
        <dbReference type="EC" id="2.4.1.14"/>
    </reaction>
</comment>
<protein>
    <recommendedName>
        <fullName evidence="2">sucrose-phosphate synthase</fullName>
        <ecNumber evidence="2">2.4.1.14</ecNumber>
    </recommendedName>
</protein>
<dbReference type="InterPro" id="IPR012822">
    <property type="entry name" value="SucroseP_synth_GlycoTrfase_dom"/>
</dbReference>
<dbReference type="InterPro" id="IPR001296">
    <property type="entry name" value="Glyco_trans_1"/>
</dbReference>
<dbReference type="InterPro" id="IPR044161">
    <property type="entry name" value="SPS"/>
</dbReference>
<keyword evidence="3 8" id="KW-0328">Glycosyltransferase</keyword>
<dbReference type="Pfam" id="PF00862">
    <property type="entry name" value="GT-B_Sucrose_synth"/>
    <property type="match status" value="1"/>
</dbReference>
<reference evidence="8" key="1">
    <citation type="journal article" date="2002" name="FEBS Lett.">
        <title>Sucrose metabolism: Anabaena sucrose-phosphate synthase and sucrose-phosphate phosphatase define minimal functional domains shuffled during evolution.</title>
        <authorList>
            <person name="Cumino A."/>
            <person name="Curatti L."/>
            <person name="Giarrocco L."/>
            <person name="Salerno G.L."/>
        </authorList>
    </citation>
    <scope>NUCLEOTIDE SEQUENCE</scope>
    <source>
        <strain evidence="8">MED4</strain>
    </source>
</reference>
<organism evidence="8">
    <name type="scientific">Prochlorococcus marinus</name>
    <dbReference type="NCBI Taxonomy" id="1219"/>
    <lineage>
        <taxon>Bacteria</taxon>
        <taxon>Bacillati</taxon>
        <taxon>Cyanobacteriota</taxon>
        <taxon>Cyanophyceae</taxon>
        <taxon>Synechococcales</taxon>
        <taxon>Prochlorococcaceae</taxon>
        <taxon>Prochlorococcus</taxon>
    </lineage>
</organism>
<evidence type="ECO:0000256" key="2">
    <source>
        <dbReference type="ARBA" id="ARBA00012536"/>
    </source>
</evidence>
<dbReference type="InterPro" id="IPR000368">
    <property type="entry name" value="Sucrose_synth_GT-B1"/>
</dbReference>
<dbReference type="PANTHER" id="PTHR46039:SF5">
    <property type="entry name" value="SUCROSE-PHOSPHATE SYNTHASE 3-RELATED"/>
    <property type="match status" value="1"/>
</dbReference>
<keyword evidence="4 8" id="KW-0808">Transferase</keyword>
<dbReference type="AlphaFoldDB" id="Q936V9"/>
<sequence>MSLKFLYLHLHGLIRSNNLELGRDSDTGGQTQYVLELVKSLANTSEVDQVDIVTRLIKDSKIDSSYSKKQEFIAPGARILRFQFGPNKYLRKELFWPYLDELTQNLIQHYQKYENKPSFIHAHYADAGYVGVRLSQALKVPFIFTGHSLGREKKRKLLEAGLKINQIEKLYCISERINAEEESLKYADIVVTSTKQESVSQYSQYHSFSSEKSKVIAPGVDHTKFHHIHSTTETSEIDNMMIPFLKDIRKPPILAISRAVRRKNIPSLVEAYGRSEKLKRKTNLVLVLGCRDNTFKLDSQQRDVFQKIFEMIDKYNLYGKVAYPKKHSPANIPSIYRWAASSGGIFVNPALTEPFGLTLLEASSCGLPIIATDDGGPNEIHAKCENGLLVNVTDINQLKIALEKGISNSSQWKLWSRNGIEGVHRHFSWNTHVRNYLSILQGHYEKSTIVSSSGIKESCLKGSSSLIKPH</sequence>
<dbReference type="PANTHER" id="PTHR46039">
    <property type="entry name" value="SUCROSE-PHOSPHATE SYNTHASE 3-RELATED"/>
    <property type="match status" value="1"/>
</dbReference>
<evidence type="ECO:0000256" key="4">
    <source>
        <dbReference type="ARBA" id="ARBA00022679"/>
    </source>
</evidence>
<proteinExistence type="inferred from homology"/>
<evidence type="ECO:0000256" key="1">
    <source>
        <dbReference type="ARBA" id="ARBA00006530"/>
    </source>
</evidence>
<feature type="domain" description="Glycosyl transferase family 1" evidence="6">
    <location>
        <begin position="249"/>
        <end position="419"/>
    </location>
</feature>
<dbReference type="GO" id="GO:0046524">
    <property type="term" value="F:sucrose-phosphate synthase activity"/>
    <property type="evidence" value="ECO:0007669"/>
    <property type="project" value="UniProtKB-EC"/>
</dbReference>
<evidence type="ECO:0000259" key="6">
    <source>
        <dbReference type="Pfam" id="PF00534"/>
    </source>
</evidence>
<evidence type="ECO:0000313" key="8">
    <source>
        <dbReference type="EMBL" id="CAC87821.1"/>
    </source>
</evidence>
<evidence type="ECO:0000259" key="7">
    <source>
        <dbReference type="Pfam" id="PF00862"/>
    </source>
</evidence>
<feature type="domain" description="Sucrose synthase first GT-B" evidence="7">
    <location>
        <begin position="8"/>
        <end position="209"/>
    </location>
</feature>
<dbReference type="NCBIfam" id="TIGR02472">
    <property type="entry name" value="sucr_P_syn_N"/>
    <property type="match status" value="1"/>
</dbReference>
<dbReference type="CAZy" id="GT4">
    <property type="family name" value="Glycosyltransferase Family 4"/>
</dbReference>
<name>Q936V9_PROMR</name>
<accession>Q936V9</accession>
<dbReference type="EMBL" id="AJ316591">
    <property type="protein sequence ID" value="CAC87821.1"/>
    <property type="molecule type" value="Genomic_DNA"/>
</dbReference>